<evidence type="ECO:0008006" key="4">
    <source>
        <dbReference type="Google" id="ProtNLM"/>
    </source>
</evidence>
<name>A0ABV9GJ51_9BACL</name>
<gene>
    <name evidence="2" type="ORF">ACFO4N_00155</name>
</gene>
<evidence type="ECO:0000256" key="1">
    <source>
        <dbReference type="SAM" id="Phobius"/>
    </source>
</evidence>
<accession>A0ABV9GJ51</accession>
<keyword evidence="1" id="KW-1133">Transmembrane helix</keyword>
<sequence length="58" mass="6214">MQQQQNQWAERILPIVAAVGAGAAAYCSLTRNQSGDGNMDNILEQMTNAQNKSSKSSS</sequence>
<feature type="transmembrane region" description="Helical" evidence="1">
    <location>
        <begin position="12"/>
        <end position="29"/>
    </location>
</feature>
<evidence type="ECO:0000313" key="2">
    <source>
        <dbReference type="EMBL" id="MFC4617133.1"/>
    </source>
</evidence>
<protein>
    <recommendedName>
        <fullName evidence="4">YtxH-like protein</fullName>
    </recommendedName>
</protein>
<dbReference type="EMBL" id="JBHSFW010000001">
    <property type="protein sequence ID" value="MFC4617133.1"/>
    <property type="molecule type" value="Genomic_DNA"/>
</dbReference>
<dbReference type="RefSeq" id="WP_376844194.1">
    <property type="nucleotide sequence ID" value="NZ_JBHSFW010000001.1"/>
</dbReference>
<keyword evidence="1" id="KW-0812">Transmembrane</keyword>
<proteinExistence type="predicted"/>
<keyword evidence="1" id="KW-0472">Membrane</keyword>
<comment type="caution">
    <text evidence="2">The sequence shown here is derived from an EMBL/GenBank/DDBJ whole genome shotgun (WGS) entry which is preliminary data.</text>
</comment>
<organism evidence="2 3">
    <name type="scientific">Camelliibacillus cellulosilyticus</name>
    <dbReference type="NCBI Taxonomy" id="2174486"/>
    <lineage>
        <taxon>Bacteria</taxon>
        <taxon>Bacillati</taxon>
        <taxon>Bacillota</taxon>
        <taxon>Bacilli</taxon>
        <taxon>Bacillales</taxon>
        <taxon>Sporolactobacillaceae</taxon>
        <taxon>Camelliibacillus</taxon>
    </lineage>
</organism>
<keyword evidence="3" id="KW-1185">Reference proteome</keyword>
<dbReference type="Proteomes" id="UP001596022">
    <property type="component" value="Unassembled WGS sequence"/>
</dbReference>
<evidence type="ECO:0000313" key="3">
    <source>
        <dbReference type="Proteomes" id="UP001596022"/>
    </source>
</evidence>
<reference evidence="3" key="1">
    <citation type="journal article" date="2019" name="Int. J. Syst. Evol. Microbiol.">
        <title>The Global Catalogue of Microorganisms (GCM) 10K type strain sequencing project: providing services to taxonomists for standard genome sequencing and annotation.</title>
        <authorList>
            <consortium name="The Broad Institute Genomics Platform"/>
            <consortium name="The Broad Institute Genome Sequencing Center for Infectious Disease"/>
            <person name="Wu L."/>
            <person name="Ma J."/>
        </authorList>
    </citation>
    <scope>NUCLEOTIDE SEQUENCE [LARGE SCALE GENOMIC DNA]</scope>
    <source>
        <strain evidence="3">CGMCC 1.16306</strain>
    </source>
</reference>